<gene>
    <name evidence="1" type="ORF">CBM2636_10726</name>
</gene>
<evidence type="ECO:0000313" key="1">
    <source>
        <dbReference type="EMBL" id="SPD63710.1"/>
    </source>
</evidence>
<dbReference type="EMBL" id="LT984813">
    <property type="protein sequence ID" value="SPD63710.1"/>
    <property type="molecule type" value="Genomic_DNA"/>
</dbReference>
<proteinExistence type="predicted"/>
<organism evidence="1 2">
    <name type="scientific">Cupriavidus taiwanensis</name>
    <dbReference type="NCBI Taxonomy" id="164546"/>
    <lineage>
        <taxon>Bacteria</taxon>
        <taxon>Pseudomonadati</taxon>
        <taxon>Pseudomonadota</taxon>
        <taxon>Betaproteobacteria</taxon>
        <taxon>Burkholderiales</taxon>
        <taxon>Burkholderiaceae</taxon>
        <taxon>Cupriavidus</taxon>
    </lineage>
</organism>
<name>A0A9Q7XSX6_9BURK</name>
<evidence type="ECO:0000313" key="2">
    <source>
        <dbReference type="Proteomes" id="UP000254259"/>
    </source>
</evidence>
<dbReference type="Proteomes" id="UP000254259">
    <property type="component" value="Chromosome CBM2636"/>
</dbReference>
<sequence>MPGVRRDGDGGGQGGVGHGCVLLCFFGIGRDAGGVPAYLSGAVSGGLYRTRRASTEVSQEHCKPLNAKEKIK</sequence>
<reference evidence="1 2" key="1">
    <citation type="submission" date="2018-01" db="EMBL/GenBank/DDBJ databases">
        <authorList>
            <person name="Clerissi C."/>
        </authorList>
    </citation>
    <scope>NUCLEOTIDE SEQUENCE [LARGE SCALE GENOMIC DNA]</scope>
    <source>
        <strain evidence="1">Cupriavidus taiwanensis SWF 66322</strain>
    </source>
</reference>
<accession>A0A9Q7XSX6</accession>
<protein>
    <submittedName>
        <fullName evidence="1">Uncharacterized protein</fullName>
    </submittedName>
</protein>
<dbReference type="AlphaFoldDB" id="A0A9Q7XSX6"/>